<dbReference type="Proteomes" id="UP000815846">
    <property type="component" value="Unassembled WGS sequence"/>
</dbReference>
<accession>A0ABY3N093</accession>
<feature type="signal peptide" evidence="1">
    <location>
        <begin position="1"/>
        <end position="21"/>
    </location>
</feature>
<gene>
    <name evidence="3" type="ORF">CWS31_003660</name>
</gene>
<evidence type="ECO:0000256" key="1">
    <source>
        <dbReference type="SAM" id="SignalP"/>
    </source>
</evidence>
<evidence type="ECO:0000259" key="2">
    <source>
        <dbReference type="Pfam" id="PF00497"/>
    </source>
</evidence>
<dbReference type="SUPFAM" id="SSF53850">
    <property type="entry name" value="Periplasmic binding protein-like II"/>
    <property type="match status" value="1"/>
</dbReference>
<name>A0ABY3N093_9GAMM</name>
<dbReference type="Pfam" id="PF00497">
    <property type="entry name" value="SBP_bac_3"/>
    <property type="match status" value="1"/>
</dbReference>
<reference evidence="3 4" key="1">
    <citation type="submission" date="2019-08" db="EMBL/GenBank/DDBJ databases">
        <title>Microbe sample from Colwellia echini.</title>
        <authorList>
            <person name="Christiansen L."/>
            <person name="Pathiraja D."/>
            <person name="Schultz-Johansen M."/>
            <person name="Choi I.-G."/>
            <person name="Stougaard P."/>
        </authorList>
    </citation>
    <scope>NUCLEOTIDE SEQUENCE [LARGE SCALE GENOMIC DNA]</scope>
    <source>
        <strain evidence="3 4">A3</strain>
    </source>
</reference>
<dbReference type="PANTHER" id="PTHR38834:SF3">
    <property type="entry name" value="SOLUTE-BINDING PROTEIN FAMILY 3_N-TERMINAL DOMAIN-CONTAINING PROTEIN"/>
    <property type="match status" value="1"/>
</dbReference>
<dbReference type="EMBL" id="PJAI02000002">
    <property type="protein sequence ID" value="TYK66890.1"/>
    <property type="molecule type" value="Genomic_DNA"/>
</dbReference>
<protein>
    <submittedName>
        <fullName evidence="3">ABC transporter substrate-binding protein</fullName>
    </submittedName>
</protein>
<feature type="domain" description="Solute-binding protein family 3/N-terminal" evidence="2">
    <location>
        <begin position="35"/>
        <end position="238"/>
    </location>
</feature>
<evidence type="ECO:0000313" key="4">
    <source>
        <dbReference type="Proteomes" id="UP000815846"/>
    </source>
</evidence>
<sequence length="248" mass="28408">MKSFILISIMFCFVIATAVNASQAPLSIENTTFYTESYPPANYIENGKIKGLSVDTLKAMWKHLNMAEQEIFVVPWARGYRFTLDNPNTVLFTMSRTPSRDKLFKWVGPIFNSTHVLIAKKSKGFKFEHLGQTFDYSVATVTGDISEISLQQVGFPTENMANISTLEQAYLMTKADRVDMFVISMHGFNHLSSQLNIDQNDFEVVWEINTIGNYFAFNINTPDEIIQSYQNAFDQIKKQRLKIKSDYE</sequence>
<organism evidence="3 4">
    <name type="scientific">Colwellia echini</name>
    <dbReference type="NCBI Taxonomy" id="1982103"/>
    <lineage>
        <taxon>Bacteria</taxon>
        <taxon>Pseudomonadati</taxon>
        <taxon>Pseudomonadota</taxon>
        <taxon>Gammaproteobacteria</taxon>
        <taxon>Alteromonadales</taxon>
        <taxon>Colwelliaceae</taxon>
        <taxon>Colwellia</taxon>
    </lineage>
</organism>
<keyword evidence="1" id="KW-0732">Signal</keyword>
<evidence type="ECO:0000313" key="3">
    <source>
        <dbReference type="EMBL" id="TYK66890.1"/>
    </source>
</evidence>
<proteinExistence type="predicted"/>
<dbReference type="InterPro" id="IPR001638">
    <property type="entry name" value="Solute-binding_3/MltF_N"/>
</dbReference>
<keyword evidence="4" id="KW-1185">Reference proteome</keyword>
<dbReference type="Gene3D" id="3.40.190.10">
    <property type="entry name" value="Periplasmic binding protein-like II"/>
    <property type="match status" value="2"/>
</dbReference>
<dbReference type="RefSeq" id="WP_101344451.1">
    <property type="nucleotide sequence ID" value="NZ_PJAI02000002.1"/>
</dbReference>
<comment type="caution">
    <text evidence="3">The sequence shown here is derived from an EMBL/GenBank/DDBJ whole genome shotgun (WGS) entry which is preliminary data.</text>
</comment>
<feature type="chain" id="PRO_5046997003" evidence="1">
    <location>
        <begin position="22"/>
        <end position="248"/>
    </location>
</feature>
<dbReference type="PANTHER" id="PTHR38834">
    <property type="entry name" value="PERIPLASMIC SUBSTRATE BINDING PROTEIN FAMILY 3"/>
    <property type="match status" value="1"/>
</dbReference>